<dbReference type="EMBL" id="CASHTH010004532">
    <property type="protein sequence ID" value="CAI8058604.1"/>
    <property type="molecule type" value="Genomic_DNA"/>
</dbReference>
<sequence>MLVLSWELTIVAVGTAPVFFWLSRFVGAKRRAIAAEAQRSTAELTAITQETLSISGVMLAKLFGRQNSEIDRFHHQNQKLSDLILRRQMTGQSFFTLMQIFFSVSPVAIYLLAGYLLVGGGVNPVSAGTIVAFTTLQSRLYFPIGRLLEVSVELQASLALFERIFGYLDIKPDISDESDAIELSPGQVAGSVRFDSVRVNYSAPNNPDSDAVGPEGMAAKKNGLESQWALDGVSFEIKAGQLAAFVGPSGAGKTTISYLIPRLYDATEGSISIDGVDVRKINLASLAGLIGYVTQESYLFHASIRENLLYGDGQASQQDLEAAAKAAYIHDRIVEFPEGYDTVVGERGYRLSGGERQRLAIARVILHQPRILILDEATSALDTTSERYVQSALQPLMRGRTTVAIAHRLSTIIAADVIYVIDRGRLMEQGTHTELLARGGLYAHLYQEQFDGGQVECYCEDGVVLSDGQIVYPDPEEAFV</sequence>
<dbReference type="GO" id="GO:0016887">
    <property type="term" value="F:ATP hydrolysis activity"/>
    <property type="evidence" value="ECO:0007669"/>
    <property type="project" value="InterPro"/>
</dbReference>
<feature type="transmembrane region" description="Helical" evidence="9">
    <location>
        <begin position="94"/>
        <end position="118"/>
    </location>
</feature>
<evidence type="ECO:0000256" key="3">
    <source>
        <dbReference type="ARBA" id="ARBA00022475"/>
    </source>
</evidence>
<feature type="transmembrane region" description="Helical" evidence="9">
    <location>
        <begin position="6"/>
        <end position="23"/>
    </location>
</feature>
<keyword evidence="7 9" id="KW-1133">Transmembrane helix</keyword>
<dbReference type="Gene3D" id="3.40.50.300">
    <property type="entry name" value="P-loop containing nucleotide triphosphate hydrolases"/>
    <property type="match status" value="1"/>
</dbReference>
<evidence type="ECO:0000256" key="8">
    <source>
        <dbReference type="ARBA" id="ARBA00023136"/>
    </source>
</evidence>
<dbReference type="InterPro" id="IPR036640">
    <property type="entry name" value="ABC1_TM_sf"/>
</dbReference>
<dbReference type="SUPFAM" id="SSF52540">
    <property type="entry name" value="P-loop containing nucleoside triphosphate hydrolases"/>
    <property type="match status" value="1"/>
</dbReference>
<dbReference type="AlphaFoldDB" id="A0AA35U2B3"/>
<dbReference type="Proteomes" id="UP001174909">
    <property type="component" value="Unassembled WGS sequence"/>
</dbReference>
<keyword evidence="6" id="KW-0067">ATP-binding</keyword>
<evidence type="ECO:0000256" key="9">
    <source>
        <dbReference type="SAM" id="Phobius"/>
    </source>
</evidence>
<comment type="caution">
    <text evidence="12">The sequence shown here is derived from an EMBL/GenBank/DDBJ whole genome shotgun (WGS) entry which is preliminary data.</text>
</comment>
<proteinExistence type="predicted"/>
<organism evidence="12 13">
    <name type="scientific">Geodia barretti</name>
    <name type="common">Barrett's horny sponge</name>
    <dbReference type="NCBI Taxonomy" id="519541"/>
    <lineage>
        <taxon>Eukaryota</taxon>
        <taxon>Metazoa</taxon>
        <taxon>Porifera</taxon>
        <taxon>Demospongiae</taxon>
        <taxon>Heteroscleromorpha</taxon>
        <taxon>Tetractinellida</taxon>
        <taxon>Astrophorina</taxon>
        <taxon>Geodiidae</taxon>
        <taxon>Geodia</taxon>
    </lineage>
</organism>
<dbReference type="GO" id="GO:0005886">
    <property type="term" value="C:plasma membrane"/>
    <property type="evidence" value="ECO:0007669"/>
    <property type="project" value="UniProtKB-SubCell"/>
</dbReference>
<keyword evidence="13" id="KW-1185">Reference proteome</keyword>
<dbReference type="GO" id="GO:0005743">
    <property type="term" value="C:mitochondrial inner membrane"/>
    <property type="evidence" value="ECO:0007669"/>
    <property type="project" value="TreeGrafter"/>
</dbReference>
<dbReference type="PANTHER" id="PTHR43394:SF1">
    <property type="entry name" value="ATP-BINDING CASSETTE SUB-FAMILY B MEMBER 10, MITOCHONDRIAL"/>
    <property type="match status" value="1"/>
</dbReference>
<dbReference type="Gene3D" id="1.20.1560.10">
    <property type="entry name" value="ABC transporter type 1, transmembrane domain"/>
    <property type="match status" value="1"/>
</dbReference>
<dbReference type="PANTHER" id="PTHR43394">
    <property type="entry name" value="ATP-DEPENDENT PERMEASE MDL1, MITOCHONDRIAL"/>
    <property type="match status" value="1"/>
</dbReference>
<dbReference type="GO" id="GO:0005524">
    <property type="term" value="F:ATP binding"/>
    <property type="evidence" value="ECO:0007669"/>
    <property type="project" value="UniProtKB-KW"/>
</dbReference>
<keyword evidence="2" id="KW-0813">Transport</keyword>
<comment type="subcellular location">
    <subcellularLocation>
        <location evidence="1">Cell membrane</location>
        <topology evidence="1">Multi-pass membrane protein</topology>
    </subcellularLocation>
</comment>
<evidence type="ECO:0000256" key="5">
    <source>
        <dbReference type="ARBA" id="ARBA00022741"/>
    </source>
</evidence>
<reference evidence="12" key="1">
    <citation type="submission" date="2023-03" db="EMBL/GenBank/DDBJ databases">
        <authorList>
            <person name="Steffen K."/>
            <person name="Cardenas P."/>
        </authorList>
    </citation>
    <scope>NUCLEOTIDE SEQUENCE</scope>
</reference>
<dbReference type="PROSITE" id="PS50893">
    <property type="entry name" value="ABC_TRANSPORTER_2"/>
    <property type="match status" value="1"/>
</dbReference>
<evidence type="ECO:0000259" key="11">
    <source>
        <dbReference type="PROSITE" id="PS50929"/>
    </source>
</evidence>
<accession>A0AA35U2B3</accession>
<dbReference type="Pfam" id="PF00664">
    <property type="entry name" value="ABC_membrane"/>
    <property type="match status" value="1"/>
</dbReference>
<gene>
    <name evidence="12" type="ORF">GBAR_LOCUS31871</name>
</gene>
<dbReference type="InterPro" id="IPR017871">
    <property type="entry name" value="ABC_transporter-like_CS"/>
</dbReference>
<evidence type="ECO:0000313" key="13">
    <source>
        <dbReference type="Proteomes" id="UP001174909"/>
    </source>
</evidence>
<dbReference type="GO" id="GO:0090374">
    <property type="term" value="P:oligopeptide export from mitochondrion"/>
    <property type="evidence" value="ECO:0007669"/>
    <property type="project" value="TreeGrafter"/>
</dbReference>
<protein>
    <submittedName>
        <fullName evidence="12">ATP-dependent lipid A-core flippase</fullName>
    </submittedName>
</protein>
<evidence type="ECO:0000256" key="4">
    <source>
        <dbReference type="ARBA" id="ARBA00022692"/>
    </source>
</evidence>
<keyword evidence="3" id="KW-1003">Cell membrane</keyword>
<feature type="domain" description="ABC transmembrane type-1" evidence="11">
    <location>
        <begin position="1"/>
        <end position="156"/>
    </location>
</feature>
<dbReference type="SMART" id="SM00382">
    <property type="entry name" value="AAA"/>
    <property type="match status" value="1"/>
</dbReference>
<evidence type="ECO:0000256" key="6">
    <source>
        <dbReference type="ARBA" id="ARBA00022840"/>
    </source>
</evidence>
<dbReference type="InterPro" id="IPR003439">
    <property type="entry name" value="ABC_transporter-like_ATP-bd"/>
</dbReference>
<feature type="domain" description="ABC transporter" evidence="10">
    <location>
        <begin position="192"/>
        <end position="448"/>
    </location>
</feature>
<evidence type="ECO:0000256" key="7">
    <source>
        <dbReference type="ARBA" id="ARBA00022989"/>
    </source>
</evidence>
<dbReference type="InterPro" id="IPR027417">
    <property type="entry name" value="P-loop_NTPase"/>
</dbReference>
<keyword evidence="4 9" id="KW-0812">Transmembrane</keyword>
<dbReference type="FunFam" id="3.40.50.300:FF:000221">
    <property type="entry name" value="Multidrug ABC transporter ATP-binding protein"/>
    <property type="match status" value="1"/>
</dbReference>
<evidence type="ECO:0000313" key="12">
    <source>
        <dbReference type="EMBL" id="CAI8058604.1"/>
    </source>
</evidence>
<dbReference type="Pfam" id="PF00005">
    <property type="entry name" value="ABC_tran"/>
    <property type="match status" value="1"/>
</dbReference>
<evidence type="ECO:0000256" key="1">
    <source>
        <dbReference type="ARBA" id="ARBA00004651"/>
    </source>
</evidence>
<dbReference type="InterPro" id="IPR003593">
    <property type="entry name" value="AAA+_ATPase"/>
</dbReference>
<keyword evidence="5" id="KW-0547">Nucleotide-binding</keyword>
<evidence type="ECO:0000259" key="10">
    <source>
        <dbReference type="PROSITE" id="PS50893"/>
    </source>
</evidence>
<dbReference type="InterPro" id="IPR011527">
    <property type="entry name" value="ABC1_TM_dom"/>
</dbReference>
<evidence type="ECO:0000256" key="2">
    <source>
        <dbReference type="ARBA" id="ARBA00022448"/>
    </source>
</evidence>
<dbReference type="GO" id="GO:0015421">
    <property type="term" value="F:ABC-type oligopeptide transporter activity"/>
    <property type="evidence" value="ECO:0007669"/>
    <property type="project" value="TreeGrafter"/>
</dbReference>
<dbReference type="PROSITE" id="PS50929">
    <property type="entry name" value="ABC_TM1F"/>
    <property type="match status" value="1"/>
</dbReference>
<keyword evidence="8 9" id="KW-0472">Membrane</keyword>
<dbReference type="InterPro" id="IPR039421">
    <property type="entry name" value="Type_1_exporter"/>
</dbReference>
<name>A0AA35U2B3_GEOBA</name>
<dbReference type="SUPFAM" id="SSF90123">
    <property type="entry name" value="ABC transporter transmembrane region"/>
    <property type="match status" value="1"/>
</dbReference>
<dbReference type="PROSITE" id="PS00211">
    <property type="entry name" value="ABC_TRANSPORTER_1"/>
    <property type="match status" value="1"/>
</dbReference>